<reference evidence="3" key="1">
    <citation type="submission" date="2022-01" db="EMBL/GenBank/DDBJ databases">
        <title>Jiella avicenniae sp. nov., a novel endophytic bacterium isolated from bark of Avicennia marina.</title>
        <authorList>
            <person name="Tuo L."/>
        </authorList>
    </citation>
    <scope>NUCLEOTIDE SEQUENCE</scope>
    <source>
        <strain evidence="3">CBK1P-4</strain>
    </source>
</reference>
<proteinExistence type="inferred from homology"/>
<dbReference type="Pfam" id="PF03881">
    <property type="entry name" value="Fructosamin_kin"/>
    <property type="match status" value="1"/>
</dbReference>
<dbReference type="Gene3D" id="3.90.1200.10">
    <property type="match status" value="1"/>
</dbReference>
<sequence length="268" mass="28225">MSALAERAAGLLGGKLASAADFAGGSLSSVEFVRLEDGREMLVKSGPSPKAEARMLRAIRAAGVPAPEVFAADDAVLAIERLADDGGLSTAWADLGRVVRKLHETTGEAYGWPDDYAFGRLAIGNASSDDWPRFYAENRLLAAARGTGADVERRVEALCGRLGDLLPSRPKPSLLHGDLWSGNVLASNGRISGLIDPACYHGDGEVDLAMLGLFASPTSAFFDAYGPLAAGHRERAPVYTLWPALVHLNLFGPGYRGMVEGCLAKAGF</sequence>
<name>A0A9X1P0I8_9HYPH</name>
<dbReference type="SUPFAM" id="SSF56112">
    <property type="entry name" value="Protein kinase-like (PK-like)"/>
    <property type="match status" value="1"/>
</dbReference>
<evidence type="ECO:0000313" key="3">
    <source>
        <dbReference type="EMBL" id="MCE7029190.1"/>
    </source>
</evidence>
<gene>
    <name evidence="3" type="ORF">LZD57_14420</name>
</gene>
<dbReference type="InterPro" id="IPR011009">
    <property type="entry name" value="Kinase-like_dom_sf"/>
</dbReference>
<dbReference type="AlphaFoldDB" id="A0A9X1P0I8"/>
<dbReference type="InterPro" id="IPR016477">
    <property type="entry name" value="Fructo-/Ketosamine-3-kinase"/>
</dbReference>
<dbReference type="PANTHER" id="PTHR12149">
    <property type="entry name" value="FRUCTOSAMINE 3 KINASE-RELATED PROTEIN"/>
    <property type="match status" value="1"/>
</dbReference>
<dbReference type="EMBL" id="JAJUWU010000015">
    <property type="protein sequence ID" value="MCE7029190.1"/>
    <property type="molecule type" value="Genomic_DNA"/>
</dbReference>
<dbReference type="Proteomes" id="UP001139035">
    <property type="component" value="Unassembled WGS sequence"/>
</dbReference>
<dbReference type="GO" id="GO:0016301">
    <property type="term" value="F:kinase activity"/>
    <property type="evidence" value="ECO:0007669"/>
    <property type="project" value="UniProtKB-UniRule"/>
</dbReference>
<evidence type="ECO:0000256" key="2">
    <source>
        <dbReference type="PIRNR" id="PIRNR006221"/>
    </source>
</evidence>
<accession>A0A9X1P0I8</accession>
<evidence type="ECO:0000313" key="4">
    <source>
        <dbReference type="Proteomes" id="UP001139035"/>
    </source>
</evidence>
<organism evidence="3 4">
    <name type="scientific">Jiella avicenniae</name>
    <dbReference type="NCBI Taxonomy" id="2907202"/>
    <lineage>
        <taxon>Bacteria</taxon>
        <taxon>Pseudomonadati</taxon>
        <taxon>Pseudomonadota</taxon>
        <taxon>Alphaproteobacteria</taxon>
        <taxon>Hyphomicrobiales</taxon>
        <taxon>Aurantimonadaceae</taxon>
        <taxon>Jiella</taxon>
    </lineage>
</organism>
<evidence type="ECO:0000256" key="1">
    <source>
        <dbReference type="ARBA" id="ARBA00009460"/>
    </source>
</evidence>
<comment type="caution">
    <text evidence="3">The sequence shown here is derived from an EMBL/GenBank/DDBJ whole genome shotgun (WGS) entry which is preliminary data.</text>
</comment>
<keyword evidence="4" id="KW-1185">Reference proteome</keyword>
<comment type="similarity">
    <text evidence="1 2">Belongs to the fructosamine kinase family.</text>
</comment>
<dbReference type="Gene3D" id="3.30.200.20">
    <property type="entry name" value="Phosphorylase Kinase, domain 1"/>
    <property type="match status" value="1"/>
</dbReference>
<dbReference type="PIRSF" id="PIRSF006221">
    <property type="entry name" value="Ketosamine-3-kinase"/>
    <property type="match status" value="1"/>
</dbReference>
<dbReference type="RefSeq" id="WP_233720191.1">
    <property type="nucleotide sequence ID" value="NZ_JAJUWU010000015.1"/>
</dbReference>
<keyword evidence="2" id="KW-0808">Transferase</keyword>
<keyword evidence="2 3" id="KW-0418">Kinase</keyword>
<dbReference type="PANTHER" id="PTHR12149:SF8">
    <property type="entry name" value="PROTEIN-RIBULOSAMINE 3-KINASE"/>
    <property type="match status" value="1"/>
</dbReference>
<protein>
    <submittedName>
        <fullName evidence="3">Fructosamine kinase family protein</fullName>
    </submittedName>
</protein>